<proteinExistence type="predicted"/>
<keyword evidence="1" id="KW-0812">Transmembrane</keyword>
<keyword evidence="3" id="KW-1185">Reference proteome</keyword>
<dbReference type="Proteomes" id="UP000622552">
    <property type="component" value="Unassembled WGS sequence"/>
</dbReference>
<feature type="transmembrane region" description="Helical" evidence="1">
    <location>
        <begin position="68"/>
        <end position="87"/>
    </location>
</feature>
<comment type="caution">
    <text evidence="2">The sequence shown here is derived from an EMBL/GenBank/DDBJ whole genome shotgun (WGS) entry which is preliminary data.</text>
</comment>
<gene>
    <name evidence="2" type="ORF">IW245_005045</name>
</gene>
<feature type="transmembrane region" description="Helical" evidence="1">
    <location>
        <begin position="107"/>
        <end position="129"/>
    </location>
</feature>
<accession>A0A8J7GIS4</accession>
<dbReference type="EMBL" id="JADOUF010000001">
    <property type="protein sequence ID" value="MBG6138851.1"/>
    <property type="molecule type" value="Genomic_DNA"/>
</dbReference>
<reference evidence="2" key="1">
    <citation type="submission" date="2020-11" db="EMBL/GenBank/DDBJ databases">
        <title>Sequencing the genomes of 1000 actinobacteria strains.</title>
        <authorList>
            <person name="Klenk H.-P."/>
        </authorList>
    </citation>
    <scope>NUCLEOTIDE SEQUENCE</scope>
    <source>
        <strain evidence="2">DSM 45356</strain>
    </source>
</reference>
<feature type="transmembrane region" description="Helical" evidence="1">
    <location>
        <begin position="39"/>
        <end position="61"/>
    </location>
</feature>
<keyword evidence="1" id="KW-1133">Transmembrane helix</keyword>
<evidence type="ECO:0000313" key="2">
    <source>
        <dbReference type="EMBL" id="MBG6138851.1"/>
    </source>
</evidence>
<evidence type="ECO:0000313" key="3">
    <source>
        <dbReference type="Proteomes" id="UP000622552"/>
    </source>
</evidence>
<name>A0A8J7GIS4_9ACTN</name>
<organism evidence="2 3">
    <name type="scientific">Longispora fulva</name>
    <dbReference type="NCBI Taxonomy" id="619741"/>
    <lineage>
        <taxon>Bacteria</taxon>
        <taxon>Bacillati</taxon>
        <taxon>Actinomycetota</taxon>
        <taxon>Actinomycetes</taxon>
        <taxon>Micromonosporales</taxon>
        <taxon>Micromonosporaceae</taxon>
        <taxon>Longispora</taxon>
    </lineage>
</organism>
<keyword evidence="1" id="KW-0472">Membrane</keyword>
<dbReference type="RefSeq" id="WP_231398922.1">
    <property type="nucleotide sequence ID" value="NZ_BONS01000009.1"/>
</dbReference>
<protein>
    <submittedName>
        <fullName evidence="2">Uncharacterized protein</fullName>
    </submittedName>
</protein>
<evidence type="ECO:0000256" key="1">
    <source>
        <dbReference type="SAM" id="Phobius"/>
    </source>
</evidence>
<sequence length="153" mass="16252">MRQRWMPVGVLAAALFVINAVARLIVWKADIAKDAEQTRIGMITFGAIAVLCVAAAAWWALRYPLDRVAADLLVAGGSAALLSVVIGPLFSGKAVFDGGIGMVLGQLVMYLALAGLGAGLGILGVIALGKDWKTRAWKRHEDSLNARRNRSAR</sequence>
<dbReference type="AlphaFoldDB" id="A0A8J7GIS4"/>